<dbReference type="GO" id="GO:0016788">
    <property type="term" value="F:hydrolase activity, acting on ester bonds"/>
    <property type="evidence" value="ECO:0007669"/>
    <property type="project" value="InterPro"/>
</dbReference>
<protein>
    <recommendedName>
        <fullName evidence="4">S1/P1 Nuclease</fullName>
    </recommendedName>
</protein>
<dbReference type="Gene3D" id="1.10.575.10">
    <property type="entry name" value="P1 Nuclease"/>
    <property type="match status" value="1"/>
</dbReference>
<organism evidence="2 3">
    <name type="scientific">Phenylobacterium haematophilum</name>
    <dbReference type="NCBI Taxonomy" id="98513"/>
    <lineage>
        <taxon>Bacteria</taxon>
        <taxon>Pseudomonadati</taxon>
        <taxon>Pseudomonadota</taxon>
        <taxon>Alphaproteobacteria</taxon>
        <taxon>Caulobacterales</taxon>
        <taxon>Caulobacteraceae</taxon>
        <taxon>Phenylobacterium</taxon>
    </lineage>
</organism>
<evidence type="ECO:0000256" key="1">
    <source>
        <dbReference type="SAM" id="SignalP"/>
    </source>
</evidence>
<dbReference type="AlphaFoldDB" id="A0A839ZUQ0"/>
<accession>A0A839ZUQ0</accession>
<name>A0A839ZUQ0_9CAUL</name>
<proteinExistence type="predicted"/>
<dbReference type="SUPFAM" id="SSF48537">
    <property type="entry name" value="Phospholipase C/P1 nuclease"/>
    <property type="match status" value="1"/>
</dbReference>
<dbReference type="RefSeq" id="WP_183769508.1">
    <property type="nucleotide sequence ID" value="NZ_JACIDK010000001.1"/>
</dbReference>
<comment type="caution">
    <text evidence="2">The sequence shown here is derived from an EMBL/GenBank/DDBJ whole genome shotgun (WGS) entry which is preliminary data.</text>
</comment>
<sequence>MKAPLLAAVAALCILPAQAYAWGAMGHRMVGEAAARALPAEVPAFLRNATAVRDIGELSREQDRSKGAGRIHDHNRDAGHFLDLDEEGKLLGGPSFTPLPSTRADYEKGLQAASLDSWKAGYLPYSIIDRHQQLTKDFGYWRVLTYMAAREKNPVRKAWYKRDLIRREAQILQTIGDLSHFVGDGAQPLHVTVHYNGWGEYPNPNGYTTARIHGPFESEFVFENVKPAEVAAKMAPLKSCDCPIEKRTVDYLTDTSTYVIPFYELEKAGGLKDGDRRGVEFAAARLAVGASEVRDMIVSAWRGSDKATVGWPVLRVDDVLAGKVDPFDSLYGKD</sequence>
<gene>
    <name evidence="2" type="ORF">GGQ61_000196</name>
</gene>
<dbReference type="EMBL" id="JACIDK010000001">
    <property type="protein sequence ID" value="MBB3889499.1"/>
    <property type="molecule type" value="Genomic_DNA"/>
</dbReference>
<dbReference type="Proteomes" id="UP000530564">
    <property type="component" value="Unassembled WGS sequence"/>
</dbReference>
<feature type="signal peptide" evidence="1">
    <location>
        <begin position="1"/>
        <end position="21"/>
    </location>
</feature>
<evidence type="ECO:0008006" key="4">
    <source>
        <dbReference type="Google" id="ProtNLM"/>
    </source>
</evidence>
<keyword evidence="3" id="KW-1185">Reference proteome</keyword>
<evidence type="ECO:0000313" key="2">
    <source>
        <dbReference type="EMBL" id="MBB3889499.1"/>
    </source>
</evidence>
<evidence type="ECO:0000313" key="3">
    <source>
        <dbReference type="Proteomes" id="UP000530564"/>
    </source>
</evidence>
<feature type="chain" id="PRO_5033022942" description="S1/P1 Nuclease" evidence="1">
    <location>
        <begin position="22"/>
        <end position="334"/>
    </location>
</feature>
<keyword evidence="1" id="KW-0732">Signal</keyword>
<reference evidence="2 3" key="1">
    <citation type="submission" date="2020-08" db="EMBL/GenBank/DDBJ databases">
        <title>Genomic Encyclopedia of Type Strains, Phase IV (KMG-IV): sequencing the most valuable type-strain genomes for metagenomic binning, comparative biology and taxonomic classification.</title>
        <authorList>
            <person name="Goeker M."/>
        </authorList>
    </citation>
    <scope>NUCLEOTIDE SEQUENCE [LARGE SCALE GENOMIC DNA]</scope>
    <source>
        <strain evidence="2 3">DSM 21793</strain>
    </source>
</reference>
<dbReference type="InterPro" id="IPR008947">
    <property type="entry name" value="PLipase_C/P1_nuclease_dom_sf"/>
</dbReference>